<dbReference type="EMBL" id="JAKUCV010001828">
    <property type="protein sequence ID" value="KAJ4844957.1"/>
    <property type="molecule type" value="Genomic_DNA"/>
</dbReference>
<dbReference type="AlphaFoldDB" id="A0A9Q0GA00"/>
<dbReference type="GO" id="GO:0000786">
    <property type="term" value="C:nucleosome"/>
    <property type="evidence" value="ECO:0007669"/>
    <property type="project" value="InterPro"/>
</dbReference>
<dbReference type="GO" id="GO:0003677">
    <property type="term" value="F:DNA binding"/>
    <property type="evidence" value="ECO:0007669"/>
    <property type="project" value="InterPro"/>
</dbReference>
<protein>
    <submittedName>
        <fullName evidence="2">Uncharacterized protein</fullName>
    </submittedName>
</protein>
<proteinExistence type="predicted"/>
<accession>A0A9Q0GA00</accession>
<evidence type="ECO:0000313" key="2">
    <source>
        <dbReference type="EMBL" id="KAJ4844957.1"/>
    </source>
</evidence>
<dbReference type="InterPro" id="IPR000164">
    <property type="entry name" value="Histone_H3/CENP-A"/>
</dbReference>
<gene>
    <name evidence="2" type="ORF">Tsubulata_051531</name>
</gene>
<dbReference type="GO" id="GO:0030527">
    <property type="term" value="F:structural constituent of chromatin"/>
    <property type="evidence" value="ECO:0007669"/>
    <property type="project" value="InterPro"/>
</dbReference>
<evidence type="ECO:0000313" key="3">
    <source>
        <dbReference type="Proteomes" id="UP001141552"/>
    </source>
</evidence>
<evidence type="ECO:0000256" key="1">
    <source>
        <dbReference type="ARBA" id="ARBA00022990"/>
    </source>
</evidence>
<sequence length="333" mass="37747">MTGRIRKQTARKSTGGKAPIRQLGIKTVTVRKSPSTSGVVKKLHRIPPRAVPFQQLFVSLINAFYFDYDPVEFQRFVRNTLNGTASSSVIPEELRLMSWEVYQELDRFTLGTEFLRTSIIYGRCNILLHGDSDSVSDDLARLLEKGEKRLKQCLEEEQRLAGDSERWVSERKALLVEKQQLTEELRAKVVKITKLEEKLKAETRAWGTRLVTVKDKLRQSIRDKEKLKASTGSRIAKAKVDAVAAFRDSNEYRAEINTKCLEYMKGLMPMIRWFMEDVCLDPEIIQCCSDPNELTRLKAEMVRSLRAVRGVPVPALPGNVSPSPVVSGSFPGC</sequence>
<reference evidence="2" key="2">
    <citation type="journal article" date="2023" name="Plants (Basel)">
        <title>Annotation of the Turnera subulata (Passifloraceae) Draft Genome Reveals the S-Locus Evolved after the Divergence of Turneroideae from Passifloroideae in a Stepwise Manner.</title>
        <authorList>
            <person name="Henning P.M."/>
            <person name="Roalson E.H."/>
            <person name="Mir W."/>
            <person name="McCubbin A.G."/>
            <person name="Shore J.S."/>
        </authorList>
    </citation>
    <scope>NUCLEOTIDE SEQUENCE</scope>
    <source>
        <strain evidence="2">F60SS</strain>
    </source>
</reference>
<keyword evidence="3" id="KW-1185">Reference proteome</keyword>
<reference evidence="2" key="1">
    <citation type="submission" date="2022-02" db="EMBL/GenBank/DDBJ databases">
        <authorList>
            <person name="Henning P.M."/>
            <person name="McCubbin A.G."/>
            <person name="Shore J.S."/>
        </authorList>
    </citation>
    <scope>NUCLEOTIDE SEQUENCE</scope>
    <source>
        <strain evidence="2">F60SS</strain>
        <tissue evidence="2">Leaves</tissue>
    </source>
</reference>
<keyword evidence="1" id="KW-0007">Acetylation</keyword>
<dbReference type="Proteomes" id="UP001141552">
    <property type="component" value="Unassembled WGS sequence"/>
</dbReference>
<comment type="caution">
    <text evidence="2">The sequence shown here is derived from an EMBL/GenBank/DDBJ whole genome shotgun (WGS) entry which is preliminary data.</text>
</comment>
<organism evidence="2 3">
    <name type="scientific">Turnera subulata</name>
    <dbReference type="NCBI Taxonomy" id="218843"/>
    <lineage>
        <taxon>Eukaryota</taxon>
        <taxon>Viridiplantae</taxon>
        <taxon>Streptophyta</taxon>
        <taxon>Embryophyta</taxon>
        <taxon>Tracheophyta</taxon>
        <taxon>Spermatophyta</taxon>
        <taxon>Magnoliopsida</taxon>
        <taxon>eudicotyledons</taxon>
        <taxon>Gunneridae</taxon>
        <taxon>Pentapetalae</taxon>
        <taxon>rosids</taxon>
        <taxon>fabids</taxon>
        <taxon>Malpighiales</taxon>
        <taxon>Passifloraceae</taxon>
        <taxon>Turnera</taxon>
    </lineage>
</organism>
<name>A0A9Q0GA00_9ROSI</name>
<dbReference type="PRINTS" id="PR00622">
    <property type="entry name" value="HISTONEH3"/>
</dbReference>